<dbReference type="Proteomes" id="UP000284605">
    <property type="component" value="Unassembled WGS sequence"/>
</dbReference>
<dbReference type="OrthoDB" id="9780211at2"/>
<dbReference type="SMART" id="SM00506">
    <property type="entry name" value="A1pp"/>
    <property type="match status" value="1"/>
</dbReference>
<dbReference type="RefSeq" id="WP_119778255.1">
    <property type="nucleotide sequence ID" value="NZ_QYUK01000011.1"/>
</dbReference>
<dbReference type="Pfam" id="PF01661">
    <property type="entry name" value="Macro"/>
    <property type="match status" value="1"/>
</dbReference>
<dbReference type="EMBL" id="QYUK01000011">
    <property type="protein sequence ID" value="RJF87617.1"/>
    <property type="molecule type" value="Genomic_DNA"/>
</dbReference>
<name>A0A418WC43_9PROT</name>
<evidence type="ECO:0000259" key="1">
    <source>
        <dbReference type="PROSITE" id="PS51154"/>
    </source>
</evidence>
<sequence>MKLILTAMDQALAKAWAKHCGDLTDVSVHHGSILDVSCDAVVSPANSFGFMDGGIDALYFEHFGAAIQDRVRHAILTRHHGELLIGRAEIVGTGDPRQPYLIAAPTMRVPMALGSETVNPYLVAKAVMLLVRHGVFAEGPHAGVPIADHVHAVAFPGLGTGVGRVSPETCARQMRAAIDEHLAGRPRLPTSWAEASERHQLLYTDRPRRLQ</sequence>
<protein>
    <submittedName>
        <fullName evidence="2">Appr-1-p processing protein</fullName>
    </submittedName>
</protein>
<organism evidence="2 3">
    <name type="scientific">Oleomonas cavernae</name>
    <dbReference type="NCBI Taxonomy" id="2320859"/>
    <lineage>
        <taxon>Bacteria</taxon>
        <taxon>Pseudomonadati</taxon>
        <taxon>Pseudomonadota</taxon>
        <taxon>Alphaproteobacteria</taxon>
        <taxon>Acetobacterales</taxon>
        <taxon>Acetobacteraceae</taxon>
        <taxon>Oleomonas</taxon>
    </lineage>
</organism>
<dbReference type="PROSITE" id="PS51154">
    <property type="entry name" value="MACRO"/>
    <property type="match status" value="1"/>
</dbReference>
<dbReference type="InterPro" id="IPR002589">
    <property type="entry name" value="Macro_dom"/>
</dbReference>
<keyword evidence="3" id="KW-1185">Reference proteome</keyword>
<comment type="caution">
    <text evidence="2">The sequence shown here is derived from an EMBL/GenBank/DDBJ whole genome shotgun (WGS) entry which is preliminary data.</text>
</comment>
<dbReference type="Gene3D" id="3.40.220.10">
    <property type="entry name" value="Leucine Aminopeptidase, subunit E, domain 1"/>
    <property type="match status" value="1"/>
</dbReference>
<reference evidence="2 3" key="1">
    <citation type="submission" date="2018-09" db="EMBL/GenBank/DDBJ databases">
        <authorList>
            <person name="Zhu H."/>
        </authorList>
    </citation>
    <scope>NUCLEOTIDE SEQUENCE [LARGE SCALE GENOMIC DNA]</scope>
    <source>
        <strain evidence="2 3">K1W22B-8</strain>
    </source>
</reference>
<dbReference type="AlphaFoldDB" id="A0A418WC43"/>
<feature type="domain" description="Macro" evidence="1">
    <location>
        <begin position="13"/>
        <end position="211"/>
    </location>
</feature>
<dbReference type="SUPFAM" id="SSF52949">
    <property type="entry name" value="Macro domain-like"/>
    <property type="match status" value="1"/>
</dbReference>
<evidence type="ECO:0000313" key="2">
    <source>
        <dbReference type="EMBL" id="RJF87617.1"/>
    </source>
</evidence>
<accession>A0A418WC43</accession>
<proteinExistence type="predicted"/>
<gene>
    <name evidence="2" type="ORF">D3874_11775</name>
</gene>
<dbReference type="InterPro" id="IPR043472">
    <property type="entry name" value="Macro_dom-like"/>
</dbReference>
<evidence type="ECO:0000313" key="3">
    <source>
        <dbReference type="Proteomes" id="UP000284605"/>
    </source>
</evidence>